<evidence type="ECO:0000313" key="4">
    <source>
        <dbReference type="EMBL" id="RAI41452.1"/>
    </source>
</evidence>
<evidence type="ECO:0000259" key="3">
    <source>
        <dbReference type="PROSITE" id="PS01031"/>
    </source>
</evidence>
<reference evidence="4 5" key="1">
    <citation type="submission" date="2017-07" db="EMBL/GenBank/DDBJ databases">
        <title>Draft Genome Sequences of Select Purple Nonsulfur Bacteria.</title>
        <authorList>
            <person name="Lasarre B."/>
            <person name="Mckinlay J.B."/>
        </authorList>
    </citation>
    <scope>NUCLEOTIDE SEQUENCE [LARGE SCALE GENOMIC DNA]</scope>
    <source>
        <strain evidence="4 5">DSM 11907</strain>
    </source>
</reference>
<dbReference type="InterPro" id="IPR008978">
    <property type="entry name" value="HSP20-like_chaperone"/>
</dbReference>
<evidence type="ECO:0000256" key="2">
    <source>
        <dbReference type="RuleBase" id="RU003616"/>
    </source>
</evidence>
<dbReference type="SUPFAM" id="SSF49764">
    <property type="entry name" value="HSP20-like chaperones"/>
    <property type="match status" value="1"/>
</dbReference>
<protein>
    <recommendedName>
        <fullName evidence="3">SHSP domain-containing protein</fullName>
    </recommendedName>
</protein>
<dbReference type="Pfam" id="PF00011">
    <property type="entry name" value="HSP20"/>
    <property type="match status" value="1"/>
</dbReference>
<dbReference type="OrthoDB" id="9808910at2"/>
<name>A0A327KW62_9BRAD</name>
<proteinExistence type="inferred from homology"/>
<dbReference type="EMBL" id="NPEU01000017">
    <property type="protein sequence ID" value="RAI41452.1"/>
    <property type="molecule type" value="Genomic_DNA"/>
</dbReference>
<dbReference type="AlphaFoldDB" id="A0A327KW62"/>
<comment type="similarity">
    <text evidence="1 2">Belongs to the small heat shock protein (HSP20) family.</text>
</comment>
<dbReference type="PANTHER" id="PTHR11527">
    <property type="entry name" value="HEAT-SHOCK PROTEIN 20 FAMILY MEMBER"/>
    <property type="match status" value="1"/>
</dbReference>
<dbReference type="InterPro" id="IPR002068">
    <property type="entry name" value="A-crystallin/Hsp20_dom"/>
</dbReference>
<dbReference type="PROSITE" id="PS01031">
    <property type="entry name" value="SHSP"/>
    <property type="match status" value="1"/>
</dbReference>
<dbReference type="InterPro" id="IPR031107">
    <property type="entry name" value="Small_HSP"/>
</dbReference>
<feature type="domain" description="SHSP" evidence="3">
    <location>
        <begin position="53"/>
        <end position="168"/>
    </location>
</feature>
<keyword evidence="5" id="KW-1185">Reference proteome</keyword>
<gene>
    <name evidence="4" type="ORF">CH338_03095</name>
</gene>
<dbReference type="CDD" id="cd06464">
    <property type="entry name" value="ACD_sHsps-like"/>
    <property type="match status" value="1"/>
</dbReference>
<dbReference type="Gene3D" id="2.60.40.790">
    <property type="match status" value="1"/>
</dbReference>
<dbReference type="Proteomes" id="UP000248863">
    <property type="component" value="Unassembled WGS sequence"/>
</dbReference>
<evidence type="ECO:0000256" key="1">
    <source>
        <dbReference type="PROSITE-ProRule" id="PRU00285"/>
    </source>
</evidence>
<organism evidence="4 5">
    <name type="scientific">Rhodoplanes elegans</name>
    <dbReference type="NCBI Taxonomy" id="29408"/>
    <lineage>
        <taxon>Bacteria</taxon>
        <taxon>Pseudomonadati</taxon>
        <taxon>Pseudomonadota</taxon>
        <taxon>Alphaproteobacteria</taxon>
        <taxon>Hyphomicrobiales</taxon>
        <taxon>Nitrobacteraceae</taxon>
        <taxon>Rhodoplanes</taxon>
    </lineage>
</organism>
<accession>A0A327KW62</accession>
<comment type="caution">
    <text evidence="4">The sequence shown here is derived from an EMBL/GenBank/DDBJ whole genome shotgun (WGS) entry which is preliminary data.</text>
</comment>
<evidence type="ECO:0000313" key="5">
    <source>
        <dbReference type="Proteomes" id="UP000248863"/>
    </source>
</evidence>
<sequence>MPSPTPPAPRALSGRDPFERLRRQMDRLFEDFGRGFDVPFGSGFFAMRPSLLADEAGVRRPAVDLVETDAAYQITAELPGIPPEAVQVTLADGILTIKGEKKEERDETREGWHVAERRFGSFQRSFQLPAGIAEDAIAARVADGVLTVTLPKAAEPPKTAKTIAVEAKG</sequence>